<sequence>MDKWFSKYRRSLSGRLAHQHFDASLKIWELG</sequence>
<evidence type="ECO:0000313" key="2">
    <source>
        <dbReference type="Proteomes" id="UP000280791"/>
    </source>
</evidence>
<dbReference type="Proteomes" id="UP000280791">
    <property type="component" value="Unassembled WGS sequence"/>
</dbReference>
<dbReference type="AlphaFoldDB" id="A0A497YX90"/>
<reference evidence="1 2" key="1">
    <citation type="submission" date="2018-10" db="EMBL/GenBank/DDBJ databases">
        <title>Genomic Encyclopedia of Type Strains, Phase IV (KMG-IV): sequencing the most valuable type-strain genomes for metagenomic binning, comparative biology and taxonomic classification.</title>
        <authorList>
            <person name="Goeker M."/>
        </authorList>
    </citation>
    <scope>NUCLEOTIDE SEQUENCE [LARGE SCALE GENOMIC DNA]</scope>
    <source>
        <strain evidence="1 2">DSM 20549</strain>
    </source>
</reference>
<gene>
    <name evidence="1" type="ORF">DFR62_1610</name>
</gene>
<accession>A0A497YX90</accession>
<dbReference type="EMBL" id="RCCP01000001">
    <property type="protein sequence ID" value="RLJ91444.1"/>
    <property type="molecule type" value="Genomic_DNA"/>
</dbReference>
<evidence type="ECO:0000313" key="1">
    <source>
        <dbReference type="EMBL" id="RLJ91444.1"/>
    </source>
</evidence>
<name>A0A497YX90_9BACL</name>
<protein>
    <submittedName>
        <fullName evidence="1">Uncharacterized protein</fullName>
    </submittedName>
</protein>
<organism evidence="1 2">
    <name type="scientific">Planococcus citreus</name>
    <dbReference type="NCBI Taxonomy" id="1373"/>
    <lineage>
        <taxon>Bacteria</taxon>
        <taxon>Bacillati</taxon>
        <taxon>Bacillota</taxon>
        <taxon>Bacilli</taxon>
        <taxon>Bacillales</taxon>
        <taxon>Caryophanaceae</taxon>
        <taxon>Planococcus</taxon>
    </lineage>
</organism>
<keyword evidence="2" id="KW-1185">Reference proteome</keyword>
<proteinExistence type="predicted"/>
<comment type="caution">
    <text evidence="1">The sequence shown here is derived from an EMBL/GenBank/DDBJ whole genome shotgun (WGS) entry which is preliminary data.</text>
</comment>